<dbReference type="Gene3D" id="1.10.3480.20">
    <property type="match status" value="1"/>
</dbReference>
<evidence type="ECO:0000313" key="2">
    <source>
        <dbReference type="Proteomes" id="UP001345219"/>
    </source>
</evidence>
<keyword evidence="2" id="KW-1185">Reference proteome</keyword>
<protein>
    <submittedName>
        <fullName evidence="1">Uncharacterized protein</fullName>
    </submittedName>
</protein>
<comment type="caution">
    <text evidence="1">The sequence shown here is derived from an EMBL/GenBank/DDBJ whole genome shotgun (WGS) entry which is preliminary data.</text>
</comment>
<dbReference type="EMBL" id="JAXIOK010000016">
    <property type="protein sequence ID" value="KAK4752776.1"/>
    <property type="molecule type" value="Genomic_DNA"/>
</dbReference>
<reference evidence="1 2" key="1">
    <citation type="journal article" date="2023" name="Hortic Res">
        <title>Pangenome of water caltrop reveals structural variations and asymmetric subgenome divergence after allopolyploidization.</title>
        <authorList>
            <person name="Zhang X."/>
            <person name="Chen Y."/>
            <person name="Wang L."/>
            <person name="Yuan Y."/>
            <person name="Fang M."/>
            <person name="Shi L."/>
            <person name="Lu R."/>
            <person name="Comes H.P."/>
            <person name="Ma Y."/>
            <person name="Chen Y."/>
            <person name="Huang G."/>
            <person name="Zhou Y."/>
            <person name="Zheng Z."/>
            <person name="Qiu Y."/>
        </authorList>
    </citation>
    <scope>NUCLEOTIDE SEQUENCE [LARGE SCALE GENOMIC DNA]</scope>
    <source>
        <tissue evidence="1">Roots</tissue>
    </source>
</reference>
<name>A0AAN7PRQ7_9MYRT</name>
<accession>A0AAN7PRQ7</accession>
<proteinExistence type="predicted"/>
<dbReference type="Proteomes" id="UP001345219">
    <property type="component" value="Chromosome 16"/>
</dbReference>
<gene>
    <name evidence="1" type="ORF">SAY87_021574</name>
</gene>
<sequence>MGYPVVSVPITLCCASYEACNSFQLLSPTDRFGILDDSFALCMARQLPLTSLLKLMSAYREEHFALCMARQLPLTSLLKLMSAYREEQVFADIKRAAYVAVMQTVNSSDRSGYESLLRVYRESDLSQEKT</sequence>
<evidence type="ECO:0000313" key="1">
    <source>
        <dbReference type="EMBL" id="KAK4752776.1"/>
    </source>
</evidence>
<organism evidence="1 2">
    <name type="scientific">Trapa incisa</name>
    <dbReference type="NCBI Taxonomy" id="236973"/>
    <lineage>
        <taxon>Eukaryota</taxon>
        <taxon>Viridiplantae</taxon>
        <taxon>Streptophyta</taxon>
        <taxon>Embryophyta</taxon>
        <taxon>Tracheophyta</taxon>
        <taxon>Spermatophyta</taxon>
        <taxon>Magnoliopsida</taxon>
        <taxon>eudicotyledons</taxon>
        <taxon>Gunneridae</taxon>
        <taxon>Pentapetalae</taxon>
        <taxon>rosids</taxon>
        <taxon>malvids</taxon>
        <taxon>Myrtales</taxon>
        <taxon>Lythraceae</taxon>
        <taxon>Trapa</taxon>
    </lineage>
</organism>
<dbReference type="AlphaFoldDB" id="A0AAN7PRQ7"/>